<feature type="coiled-coil region" evidence="1">
    <location>
        <begin position="85"/>
        <end position="112"/>
    </location>
</feature>
<proteinExistence type="predicted"/>
<keyword evidence="2" id="KW-0472">Membrane</keyword>
<dbReference type="Proteomes" id="UP000280696">
    <property type="component" value="Unassembled WGS sequence"/>
</dbReference>
<name>A0A3A9ARD2_9FIRM</name>
<dbReference type="EMBL" id="RAYQ01000016">
    <property type="protein sequence ID" value="RKI90151.1"/>
    <property type="molecule type" value="Genomic_DNA"/>
</dbReference>
<evidence type="ECO:0000313" key="4">
    <source>
        <dbReference type="Proteomes" id="UP000280696"/>
    </source>
</evidence>
<organism evidence="3 4">
    <name type="scientific">Parablautia intestinalis</name>
    <dbReference type="NCBI Taxonomy" id="2320100"/>
    <lineage>
        <taxon>Bacteria</taxon>
        <taxon>Bacillati</taxon>
        <taxon>Bacillota</taxon>
        <taxon>Clostridia</taxon>
        <taxon>Lachnospirales</taxon>
        <taxon>Lachnospiraceae</taxon>
        <taxon>Parablautia</taxon>
    </lineage>
</organism>
<evidence type="ECO:0000313" key="3">
    <source>
        <dbReference type="EMBL" id="RKI90151.1"/>
    </source>
</evidence>
<keyword evidence="3" id="KW-0132">Cell division</keyword>
<accession>A0A3A9ARD2</accession>
<keyword evidence="3" id="KW-0131">Cell cycle</keyword>
<keyword evidence="4" id="KW-1185">Reference proteome</keyword>
<evidence type="ECO:0000256" key="2">
    <source>
        <dbReference type="SAM" id="Phobius"/>
    </source>
</evidence>
<keyword evidence="2" id="KW-0812">Transmembrane</keyword>
<keyword evidence="1" id="KW-0175">Coiled coil</keyword>
<feature type="transmembrane region" description="Helical" evidence="2">
    <location>
        <begin position="58"/>
        <end position="79"/>
    </location>
</feature>
<dbReference type="OrthoDB" id="2051525at2"/>
<evidence type="ECO:0000256" key="1">
    <source>
        <dbReference type="SAM" id="Coils"/>
    </source>
</evidence>
<dbReference type="RefSeq" id="WP_120471129.1">
    <property type="nucleotide sequence ID" value="NZ_CATJBT010000142.1"/>
</dbReference>
<dbReference type="GO" id="GO:0051301">
    <property type="term" value="P:cell division"/>
    <property type="evidence" value="ECO:0007669"/>
    <property type="project" value="UniProtKB-KW"/>
</dbReference>
<dbReference type="AlphaFoldDB" id="A0A3A9ARD2"/>
<protein>
    <submittedName>
        <fullName evidence="3">Cell division protein FtsL</fullName>
    </submittedName>
</protein>
<reference evidence="3 4" key="1">
    <citation type="submission" date="2018-09" db="EMBL/GenBank/DDBJ databases">
        <title>Murine metabolic-syndrome-specific gut microbial biobank.</title>
        <authorList>
            <person name="Liu C."/>
        </authorList>
    </citation>
    <scope>NUCLEOTIDE SEQUENCE [LARGE SCALE GENOMIC DNA]</scope>
    <source>
        <strain evidence="3 4">0.1xD8-82</strain>
    </source>
</reference>
<keyword evidence="2" id="KW-1133">Transmembrane helix</keyword>
<gene>
    <name evidence="3" type="ORF">D7V94_14905</name>
</gene>
<sequence length="159" mass="18117">MAVNNEANRRRTAYRNSVYVQGNTARKLQALPDIQRGPEKKLSVRTLKNRERIRHMSIGSVLSMAIAMTMAGLILTWYLTLQSDITNSIEHIAALESRLNELRLENDENYNRITNNVDLEEVKRVAIQELGMIYAHEGQIITFNGEGSDYIRQTGSLPK</sequence>
<comment type="caution">
    <text evidence="3">The sequence shown here is derived from an EMBL/GenBank/DDBJ whole genome shotgun (WGS) entry which is preliminary data.</text>
</comment>